<proteinExistence type="predicted"/>
<dbReference type="EMBL" id="QZWG01000012">
    <property type="protein sequence ID" value="RZB76887.1"/>
    <property type="molecule type" value="Genomic_DNA"/>
</dbReference>
<keyword evidence="2" id="KW-1185">Reference proteome</keyword>
<gene>
    <name evidence="1" type="ORF">D0Y65_035027</name>
</gene>
<name>A0A445HT80_GLYSO</name>
<comment type="caution">
    <text evidence="1">The sequence shown here is derived from an EMBL/GenBank/DDBJ whole genome shotgun (WGS) entry which is preliminary data.</text>
</comment>
<organism evidence="1 2">
    <name type="scientific">Glycine soja</name>
    <name type="common">Wild soybean</name>
    <dbReference type="NCBI Taxonomy" id="3848"/>
    <lineage>
        <taxon>Eukaryota</taxon>
        <taxon>Viridiplantae</taxon>
        <taxon>Streptophyta</taxon>
        <taxon>Embryophyta</taxon>
        <taxon>Tracheophyta</taxon>
        <taxon>Spermatophyta</taxon>
        <taxon>Magnoliopsida</taxon>
        <taxon>eudicotyledons</taxon>
        <taxon>Gunneridae</taxon>
        <taxon>Pentapetalae</taxon>
        <taxon>rosids</taxon>
        <taxon>fabids</taxon>
        <taxon>Fabales</taxon>
        <taxon>Fabaceae</taxon>
        <taxon>Papilionoideae</taxon>
        <taxon>50 kb inversion clade</taxon>
        <taxon>NPAAA clade</taxon>
        <taxon>indigoferoid/millettioid clade</taxon>
        <taxon>Phaseoleae</taxon>
        <taxon>Glycine</taxon>
        <taxon>Glycine subgen. Soja</taxon>
    </lineage>
</organism>
<dbReference type="AlphaFoldDB" id="A0A445HT80"/>
<evidence type="ECO:0000313" key="2">
    <source>
        <dbReference type="Proteomes" id="UP000289340"/>
    </source>
</evidence>
<dbReference type="Proteomes" id="UP000289340">
    <property type="component" value="Chromosome 12"/>
</dbReference>
<reference evidence="1 2" key="1">
    <citation type="submission" date="2018-09" db="EMBL/GenBank/DDBJ databases">
        <title>A high-quality reference genome of wild soybean provides a powerful tool to mine soybean genomes.</title>
        <authorList>
            <person name="Xie M."/>
            <person name="Chung C.Y.L."/>
            <person name="Li M.-W."/>
            <person name="Wong F.-L."/>
            <person name="Chan T.-F."/>
            <person name="Lam H.-M."/>
        </authorList>
    </citation>
    <scope>NUCLEOTIDE SEQUENCE [LARGE SCALE GENOMIC DNA]</scope>
    <source>
        <strain evidence="2">cv. W05</strain>
        <tissue evidence="1">Hypocotyl of etiolated seedlings</tissue>
    </source>
</reference>
<protein>
    <submittedName>
        <fullName evidence="1">Rac-like GTP-binding protein RAC2 isoform D</fullName>
    </submittedName>
</protein>
<sequence length="74" mass="8330">MLSASIEKIARRADGALVVWLVTVVFDGGSGRWLVVVQGGVCLGWDGMVLRQKRERRWASMDIWKREGERNIGT</sequence>
<evidence type="ECO:0000313" key="1">
    <source>
        <dbReference type="EMBL" id="RZB76887.1"/>
    </source>
</evidence>
<accession>A0A445HT80</accession>